<feature type="compositionally biased region" description="Low complexity" evidence="1">
    <location>
        <begin position="2607"/>
        <end position="2621"/>
    </location>
</feature>
<dbReference type="Pfam" id="PF20041">
    <property type="entry name" value="DUF6443"/>
    <property type="match status" value="1"/>
</dbReference>
<dbReference type="InterPro" id="IPR045619">
    <property type="entry name" value="DUF6443"/>
</dbReference>
<name>A0A0D6E1F0_BRYPL</name>
<evidence type="ECO:0000256" key="1">
    <source>
        <dbReference type="SAM" id="MobiDB-lite"/>
    </source>
</evidence>
<protein>
    <recommendedName>
        <fullName evidence="2">DUF6443 domain-containing protein</fullName>
    </recommendedName>
</protein>
<feature type="region of interest" description="Disordered" evidence="1">
    <location>
        <begin position="2589"/>
        <end position="2625"/>
    </location>
</feature>
<dbReference type="RefSeq" id="YP_009130509.1">
    <property type="nucleotide sequence ID" value="NC_026795.1"/>
</dbReference>
<proteinExistence type="predicted"/>
<dbReference type="PANTHER" id="PTHR32305:SF15">
    <property type="entry name" value="PROTEIN RHSA-RELATED"/>
    <property type="match status" value="1"/>
</dbReference>
<organism evidence="3">
    <name type="scientific">Bryopsis plumosa</name>
    <name type="common">Green alga</name>
    <name type="synonym">Ulva plumosa</name>
    <dbReference type="NCBI Taxonomy" id="3130"/>
    <lineage>
        <taxon>Eukaryota</taxon>
        <taxon>Viridiplantae</taxon>
        <taxon>Chlorophyta</taxon>
        <taxon>core chlorophytes</taxon>
        <taxon>Ulvophyceae</taxon>
        <taxon>TCBD clade</taxon>
        <taxon>Bryopsidales</taxon>
        <taxon>Bryopsidineae</taxon>
        <taxon>Bryopsidaceae</taxon>
        <taxon>Bryopsis</taxon>
    </lineage>
</organism>
<feature type="domain" description="DUF6443" evidence="2">
    <location>
        <begin position="1626"/>
        <end position="1746"/>
    </location>
</feature>
<dbReference type="GeneID" id="24072854"/>
<accession>A0A0D6E1F0</accession>
<evidence type="ECO:0000313" key="3">
    <source>
        <dbReference type="EMBL" id="CEO91039.1"/>
    </source>
</evidence>
<dbReference type="PANTHER" id="PTHR32305">
    <property type="match status" value="1"/>
</dbReference>
<dbReference type="Gene3D" id="2.180.10.10">
    <property type="entry name" value="RHS repeat-associated core"/>
    <property type="match status" value="1"/>
</dbReference>
<keyword evidence="3" id="KW-0934">Plastid</keyword>
<gene>
    <name evidence="3" type="primary">orf3</name>
</gene>
<geneLocation type="chloroplast" evidence="3"/>
<reference evidence="3" key="1">
    <citation type="journal article" date="2015" name="BMC Genomics">
        <title>The chloroplast genomes of Bryopsis plumosa and Tydemania expeditionis (Bryopsidales, Chlorophyta): compact genomes and genes of bacterial origin.</title>
        <authorList>
            <person name="Leliaert F."/>
            <person name="Lopez-Bautista J.M."/>
        </authorList>
    </citation>
    <scope>NUCLEOTIDE SEQUENCE</scope>
    <source>
        <strain evidence="3">West4718</strain>
    </source>
</reference>
<feature type="region of interest" description="Disordered" evidence="1">
    <location>
        <begin position="2635"/>
        <end position="2654"/>
    </location>
</feature>
<sequence>MASLTQQSNSPGINYGQLDAQNISDGTAINLFQGNLSMPVEIISLPGLNSLNCDINIIYQSQVTEKVDLWNLGNTSNLIGLGWDLSLPRIVKDEKLNNSPSDDNFFLIEQGNPIRLIPNSKYSEDQIFYELENYAFQNITYFPKLEKWEIQKEDGTVYSYGGKEDSNTLQWGIHWGNWIGPSCITENQERYVKAWNLAKVENIYGNNYSLSYKVKEQSVGEGSLTYTKECVISKIQNDRGWFLNFEYQDMTYDTRSLESPKEYLDPYRDPQLDIPNIDFSDAFQSCYLSIYLEKITLYNQQNQQITKVQFYYYDLTNLTQPLLPEATSRARLLYGATYKRYLKSIQRFNSSGETKPGTQFFYNFNIQEHPKGVLNKIIYPSGGQSLFNYQKIVVGADEHQDPGSRNQCIKNPFDEDQSAKPRIWYGEDYTIVGWYNEQQNQLRLNVFTWVGHWCISQKDWWQINGVIELDRLQLAISNNCFCISIPYDSQSAQGATTDLFLFNRDPLKPTIWIIQDQVQSFDTTKLQLKNGTDFFLVYDSDNKKLNRYFWHPFQRTFLIENLTISANSDDNYFLTAYSNYYIIYRYNIDDESLTEFSIYYYDEFYDWKQGGSLKDRIYTPSISSSRYCEFGPSDSFAAVASITKKRDDNFDSELKILMWNADFSQLYFAELEEPWGENRSPFTYIPAQVMPYLGPMSIQNSLVTSGANSYFFNGSKWIFQGVDIEKDGSFKYPEAQFYWYAFQRFGLLKTENTQSGIYSSLKYPTLENNWDEIILADFDESSQSKRVKEYYPTFVENYLSLDKRIYCNPFNQDWKNIENYFIEELKVEEGLIIDTTTMINQAPYFLAFMTLDESGHPNDTRIGFFHNGDFIRDETGKIDLEILAGQQVTKLLNKNYQYESSLNGKLPSMPQGFVTYSTETNLDESTSITLHRYSNQSLQDPIETFVINQIILDSGYNKVYKCYEYENVSAAQDSTQTLIRFQKVTEYQGCLHPGNQTNGWTISYFANGIPSQNSKATMPSALDGVLLKKEQYDTLNNLISFIETDSEIITQIPRSWDDQTLRPLFGAFIQTTTKTTMLDGVTTCINFEYLLNSGRVRKTETSYYDSQGQQVTEQKIFTYGCEKYEILRHENRISELCQTQIQTKIDQQDEYQIKYSKVQTYKPWQFNNQTYWAEFQEYLATQPTSVFDWTNETINENNWLCTKTIIQRDSQGNVIQCQDTEKIVTTLQYDNFGCLPIASFTNASIAEGIFYESFEPYQTCSLSFNQKGGQLYSQDCFAGTTCYKIDQSGILSKQTILQQDTWATTYCLSAYLKTNIKNSSELIFKLIGENSILSKTVIPETGWFYFQWIMDLAELKNFTNTLDVQFIVNLDESINEYVQLDHLSFRPTNTRFSAEIYDPHFCRPTASLSNNGTCDRIFYNQFQDQLAIVGAYENVLGFRTAFLTQQQAQKDFPIEKPNMELIIRGTELGFYDIFKQNALENYTYIDSNPQDWCVDQQKLQFLSSAENTILGARVERQFFKSNNLAVCVYAPDITAESISLGIGDFYILWNGAWSLNQLKNEQLQIIEQNTEFSFGREWIFIFVENRLIFFVNGIKIFDANLKQTEMEGSIQLGMKNSGCFQQLLVAEKIQIDINYMDGFGKMIQKLCWESPESSIVEGVLYDGCGRDAIQLKPTRVSTLSLSYITDWAQTDDPALWEGEGIKGNINNYNPDDLGYPFEQEAYEASPLDRVIKKGQPGKDFAITSTNLHIQTIEYMTNKENTYFKYKLPANAYFLQTWTDADGLKTHYFRDIAQHLIGVVQEGTLQNRYASWTYDHNGDLIEAIPPNYYNNEVSELGISTYEYDFLGRQIKSTHPDIGEANFVYDDTAMVRIYQDAQAKIQNIINYIKYDPLGRIIEKGYIEQAWDLSTLETYAQNPKWPENGNWTIRYQYDGDDSTPNMLGNLWQTQTVNGQNGFPIIETFGYDLLNCPTTSQRIIDNSLMLQLQSTYSCVGTLLKTFDNQTNLEMSHVYNALGQLIELNGAVDHIAIPTAEYTYTASGMIQTLKLQNSNSETPFLERELSYNSPEWLTNLQDSVFQEKLTYTKGGYENEGYYSGKVASQSIKTVDHDYGTSCFKVDQWNRLIQSTNPALEESWEIDLNNNIKSWESNSITRIFKNIENRNQIRTISENNKETTYDYLPNGEIQSICCNDQKIQFSYYKGTCCLESIQNSETELMEFEYNGENLRATKKISSNSQTVSQSFYLYNESEKPCLIVQKKDSLVKPLRFIRNPYLTILFDGQKTFFAIKDHLDSTRVILDNTGKVCGQYNYTLYGKPIIVQTPPIDYNFLFTDHEYDFESRFYNMEIRLYDPEIGRFLMTDPKAEFFSPYVYVGNNPLIATDPTGRMSSKAIGWLALIVGVIASVATAGLADAFLAPAAAAAIGAESALATGIVSTSLEVATGSVAGAFASQAVTAGATHEAFFTKSLGTSLLANLAGGAIGASVGAGVGTAMKAAGSRASSRAISGASQGLSKTTKKVGQEVIKEMSGNVSDSLVNSAVNGAFGDDWNGMDPGLIGLSLMTGTLPSGIKKYRKVTRVDAEPKLTKITKIEDSVNPLASQKPKSRQLNPSTKKSQPSSSTKMTSCTTVSRITRSNCMPKRTKTYSVKQTSNLSTPVGKYTKTHTFAKELQSDAVVSPRD</sequence>
<dbReference type="NCBIfam" id="TIGR03696">
    <property type="entry name" value="Rhs_assc_core"/>
    <property type="match status" value="1"/>
</dbReference>
<dbReference type="EMBL" id="LN810504">
    <property type="protein sequence ID" value="CEO91039.1"/>
    <property type="molecule type" value="Genomic_DNA"/>
</dbReference>
<dbReference type="InterPro" id="IPR022385">
    <property type="entry name" value="Rhs_assc_core"/>
</dbReference>
<keyword evidence="3" id="KW-0150">Chloroplast</keyword>
<evidence type="ECO:0000259" key="2">
    <source>
        <dbReference type="Pfam" id="PF20041"/>
    </source>
</evidence>
<dbReference type="InterPro" id="IPR050708">
    <property type="entry name" value="T6SS_VgrG/RHS"/>
</dbReference>
<feature type="compositionally biased region" description="Polar residues" evidence="1">
    <location>
        <begin position="2640"/>
        <end position="2651"/>
    </location>
</feature>